<keyword evidence="1" id="KW-0472">Membrane</keyword>
<protein>
    <recommendedName>
        <fullName evidence="4">TrbL/VirB6 plasmid conjugal transfer protein</fullName>
    </recommendedName>
</protein>
<feature type="transmembrane region" description="Helical" evidence="1">
    <location>
        <begin position="322"/>
        <end position="342"/>
    </location>
</feature>
<sequence length="832" mass="88076">MSSPDFGFTGAAVQWDPQHWRPTAVAHRCRVWVGQTRRRRAAVWAVIALIALFVCPGLLAVAASADSTSAAGSTASAANSALGWMDIKDHDGVALSSYMFTTNHGSLLHPGNFGLSLFIGVLFAIWLVMVTTGTWLPTDTMDFGWLKLISGPLEGVAHALAGQVATTVVLTAAATIGAFFVGWFIVRGLHAKAVTQIVTMIVVALFGPIFLAAPLAEALAPHGLLAQGRDLGLSVAAGLNGNSNPNPNQLVVSMQADMAENFARKPLQVWNFGHVIDSSPACRAAWSAGVKAGDEDRVKSGLKSCGDRAAFEAADNPSFGQIGAGILLLLSGLILLLFGAYLAIKVIWAALDTIYYGFLSIFGFAAGGFIYGPTQTFTVRCVVHGFISAGRMAAFVIFLGIWELVLADLFAQAKGQVMAVFVIGAIFEIIAIMQLKRLSASIDKGNDWVANRFALAIQNGGAVQKGSGGGGGTALGMGDIGASNKGHLGFLATLGAASTISNSPPTEWLAGGVPGFWHPQARQKARMHKLAKEMGMSRDFSGMHGAAGMAVQNRLLYRMAAKEAAKENGGINSVRGAAAAVQAVLDVGGLLPDTFGAMDGAGFRKKKVMYRAIRSRGVVAAAAEDETMADKDLSFLVAAVKRSQASAHKLMYGEGGDPDSVAADFATMEMASKVFRRNKAGGVTLDNGRNEGPERDFVNDFMRNPTKEKMKLLQEVGSGNHTNVAGTLLEQVGGGDVIERQRAASRLNQWIGNEFAARNSSAMRTFMADVSNPDALRDVRTSTALPVEVDRDASGLKTTPWASMSVPKTGPPNVQFHRRWSSTMGEVDRRFR</sequence>
<comment type="caution">
    <text evidence="2">The sequence shown here is derived from an EMBL/GenBank/DDBJ whole genome shotgun (WGS) entry which is preliminary data.</text>
</comment>
<feature type="transmembrane region" description="Helical" evidence="1">
    <location>
        <begin position="417"/>
        <end position="435"/>
    </location>
</feature>
<evidence type="ECO:0000256" key="1">
    <source>
        <dbReference type="SAM" id="Phobius"/>
    </source>
</evidence>
<evidence type="ECO:0008006" key="4">
    <source>
        <dbReference type="Google" id="ProtNLM"/>
    </source>
</evidence>
<keyword evidence="3" id="KW-1185">Reference proteome</keyword>
<evidence type="ECO:0000313" key="2">
    <source>
        <dbReference type="EMBL" id="GAA5062297.1"/>
    </source>
</evidence>
<reference evidence="3" key="1">
    <citation type="journal article" date="2019" name="Int. J. Syst. Evol. Microbiol.">
        <title>The Global Catalogue of Microorganisms (GCM) 10K type strain sequencing project: providing services to taxonomists for standard genome sequencing and annotation.</title>
        <authorList>
            <consortium name="The Broad Institute Genomics Platform"/>
            <consortium name="The Broad Institute Genome Sequencing Center for Infectious Disease"/>
            <person name="Wu L."/>
            <person name="Ma J."/>
        </authorList>
    </citation>
    <scope>NUCLEOTIDE SEQUENCE [LARGE SCALE GENOMIC DNA]</scope>
    <source>
        <strain evidence="3">JCM 18298</strain>
    </source>
</reference>
<evidence type="ECO:0000313" key="3">
    <source>
        <dbReference type="Proteomes" id="UP001500603"/>
    </source>
</evidence>
<organism evidence="2 3">
    <name type="scientific">Nocardia callitridis</name>
    <dbReference type="NCBI Taxonomy" id="648753"/>
    <lineage>
        <taxon>Bacteria</taxon>
        <taxon>Bacillati</taxon>
        <taxon>Actinomycetota</taxon>
        <taxon>Actinomycetes</taxon>
        <taxon>Mycobacteriales</taxon>
        <taxon>Nocardiaceae</taxon>
        <taxon>Nocardia</taxon>
    </lineage>
</organism>
<feature type="transmembrane region" description="Helical" evidence="1">
    <location>
        <begin position="197"/>
        <end position="216"/>
    </location>
</feature>
<feature type="transmembrane region" description="Helical" evidence="1">
    <location>
        <begin position="113"/>
        <end position="136"/>
    </location>
</feature>
<feature type="transmembrane region" description="Helical" evidence="1">
    <location>
        <begin position="354"/>
        <end position="372"/>
    </location>
</feature>
<feature type="transmembrane region" description="Helical" evidence="1">
    <location>
        <begin position="156"/>
        <end position="185"/>
    </location>
</feature>
<accession>A0ABP9KQF2</accession>
<dbReference type="RefSeq" id="WP_345497776.1">
    <property type="nucleotide sequence ID" value="NZ_BAABJM010000005.1"/>
</dbReference>
<keyword evidence="1" id="KW-0812">Transmembrane</keyword>
<dbReference type="Proteomes" id="UP001500603">
    <property type="component" value="Unassembled WGS sequence"/>
</dbReference>
<name>A0ABP9KQF2_9NOCA</name>
<feature type="transmembrane region" description="Helical" evidence="1">
    <location>
        <begin position="392"/>
        <end position="410"/>
    </location>
</feature>
<keyword evidence="1" id="KW-1133">Transmembrane helix</keyword>
<proteinExistence type="predicted"/>
<feature type="transmembrane region" description="Helical" evidence="1">
    <location>
        <begin position="41"/>
        <end position="63"/>
    </location>
</feature>
<gene>
    <name evidence="2" type="ORF">GCM10023318_45770</name>
</gene>
<dbReference type="EMBL" id="BAABJM010000005">
    <property type="protein sequence ID" value="GAA5062297.1"/>
    <property type="molecule type" value="Genomic_DNA"/>
</dbReference>